<proteinExistence type="predicted"/>
<dbReference type="PATRIC" id="fig|1391654.3.peg.7632"/>
<keyword evidence="1" id="KW-0472">Membrane</keyword>
<gene>
    <name evidence="2" type="ORF">AKJ09_07521</name>
</gene>
<keyword evidence="1" id="KW-0812">Transmembrane</keyword>
<dbReference type="AlphaFoldDB" id="A0A0K1Q550"/>
<accession>A0A0K1Q550</accession>
<dbReference type="Pfam" id="PF13795">
    <property type="entry name" value="HupE_UreJ_2"/>
    <property type="match status" value="1"/>
</dbReference>
<keyword evidence="1" id="KW-1133">Transmembrane helix</keyword>
<evidence type="ECO:0000313" key="3">
    <source>
        <dbReference type="Proteomes" id="UP000064967"/>
    </source>
</evidence>
<evidence type="ECO:0000313" key="2">
    <source>
        <dbReference type="EMBL" id="AKV00858.1"/>
    </source>
</evidence>
<feature type="transmembrane region" description="Helical" evidence="1">
    <location>
        <begin position="369"/>
        <end position="386"/>
    </location>
</feature>
<dbReference type="OrthoDB" id="9808870at2"/>
<dbReference type="STRING" id="1391654.AKJ09_07521"/>
<feature type="transmembrane region" description="Helical" evidence="1">
    <location>
        <begin position="398"/>
        <end position="419"/>
    </location>
</feature>
<feature type="transmembrane region" description="Helical" evidence="1">
    <location>
        <begin position="310"/>
        <end position="333"/>
    </location>
</feature>
<dbReference type="KEGG" id="llu:AKJ09_07521"/>
<dbReference type="Proteomes" id="UP000064967">
    <property type="component" value="Chromosome"/>
</dbReference>
<feature type="transmembrane region" description="Helical" evidence="1">
    <location>
        <begin position="431"/>
        <end position="450"/>
    </location>
</feature>
<dbReference type="EMBL" id="CP012333">
    <property type="protein sequence ID" value="AKV00858.1"/>
    <property type="molecule type" value="Genomic_DNA"/>
</dbReference>
<protein>
    <submittedName>
        <fullName evidence="2">Membrane protein, putative</fullName>
    </submittedName>
</protein>
<keyword evidence="3" id="KW-1185">Reference proteome</keyword>
<organism evidence="2 3">
    <name type="scientific">Labilithrix luteola</name>
    <dbReference type="NCBI Taxonomy" id="1391654"/>
    <lineage>
        <taxon>Bacteria</taxon>
        <taxon>Pseudomonadati</taxon>
        <taxon>Myxococcota</taxon>
        <taxon>Polyangia</taxon>
        <taxon>Polyangiales</taxon>
        <taxon>Labilitrichaceae</taxon>
        <taxon>Labilithrix</taxon>
    </lineage>
</organism>
<reference evidence="2 3" key="1">
    <citation type="submission" date="2015-08" db="EMBL/GenBank/DDBJ databases">
        <authorList>
            <person name="Babu N.S."/>
            <person name="Beckwith C.J."/>
            <person name="Beseler K.G."/>
            <person name="Brison A."/>
            <person name="Carone J.V."/>
            <person name="Caskin T.P."/>
            <person name="Diamond M."/>
            <person name="Durham M.E."/>
            <person name="Foxe J.M."/>
            <person name="Go M."/>
            <person name="Henderson B.A."/>
            <person name="Jones I.B."/>
            <person name="McGettigan J.A."/>
            <person name="Micheletti S.J."/>
            <person name="Nasrallah M.E."/>
            <person name="Ortiz D."/>
            <person name="Piller C.R."/>
            <person name="Privatt S.R."/>
            <person name="Schneider S.L."/>
            <person name="Sharp S."/>
            <person name="Smith T.C."/>
            <person name="Stanton J.D."/>
            <person name="Ullery H.E."/>
            <person name="Wilson R.J."/>
            <person name="Serrano M.G."/>
            <person name="Buck G."/>
            <person name="Lee V."/>
            <person name="Wang Y."/>
            <person name="Carvalho R."/>
            <person name="Voegtly L."/>
            <person name="Shi R."/>
            <person name="Duckworth R."/>
            <person name="Johnson A."/>
            <person name="Loviza R."/>
            <person name="Walstead R."/>
            <person name="Shah Z."/>
            <person name="Kiflezghi M."/>
            <person name="Wade K."/>
            <person name="Ball S.L."/>
            <person name="Bradley K.W."/>
            <person name="Asai D.J."/>
            <person name="Bowman C.A."/>
            <person name="Russell D.A."/>
            <person name="Pope W.H."/>
            <person name="Jacobs-Sera D."/>
            <person name="Hendrix R.W."/>
            <person name="Hatfull G.F."/>
        </authorList>
    </citation>
    <scope>NUCLEOTIDE SEQUENCE [LARGE SCALE GENOMIC DNA]</scope>
    <source>
        <strain evidence="2 3">DSM 27648</strain>
    </source>
</reference>
<dbReference type="InterPro" id="IPR032809">
    <property type="entry name" value="Put_HupE_UreJ"/>
</dbReference>
<feature type="transmembrane region" description="Helical" evidence="1">
    <location>
        <begin position="278"/>
        <end position="303"/>
    </location>
</feature>
<evidence type="ECO:0000256" key="1">
    <source>
        <dbReference type="SAM" id="Phobius"/>
    </source>
</evidence>
<dbReference type="InterPro" id="IPR018247">
    <property type="entry name" value="EF_Hand_1_Ca_BS"/>
</dbReference>
<sequence length="454" mass="47849">MSGTAAPYPSVLFDSGSRLDVMVVAQQHAYRSPFPMVALLEAFGRGACAVSRSTCGGFDAFQRAGCVSVVDDVRRKDRSGFLFSRSGARMASVLAAVTCLVVALFSSPACAHAVGISRGEYAAREGGLFAKLVFARAEIAALVPSLDANHDGHVTAQEVQLARPDLLRDLLARILVTSRDDACAPTLLDSGLVEEDGLSVSALFACAAQDAPIAIDVRALGALAPGHRHVARILGSTSGEVMLSSEQPSFMVEPFAKEPSASTTPAPPSESPPRGSLLFFRMGIEHILTGWDHLVFLLGLVLLRARARSLAAVVTAFTVGHSVTLALAVTGLVVPSARLVEPAIALSIAYVGVDNFVSKDGGKRWRITLPFGLVHGFGFAGALRALELPRTELASALVSFNLGVEAGQLAILLLLVPSLERLRRQPWFEPRIPRAVSAAIVVAGIAWFVARVTG</sequence>
<name>A0A0K1Q550_9BACT</name>
<dbReference type="PROSITE" id="PS00018">
    <property type="entry name" value="EF_HAND_1"/>
    <property type="match status" value="1"/>
</dbReference>